<sequence>MREQLGPSRMGCVSESNPSPHGGCGALPSDGGSPSDLLFLANGMTLRIKRVPTVVSNYQKEEVEDGPHHAAVCDRNCLRSCCLTEPRVEFLSSLLLGEDRMQRGLFRYDVTSCETKVIPRTIGFIAQLNECRHLKKRSTEFCVDKVLQPFDENKFNFTKIRQEEVLFKFHPYQDTDAYFIPNAPVDTDNSPGVFAINVSPIEYGHALLIPRILECLPQRIDRKSFLLALHMAYKQGTPTSAWVTIAWVRLRPSITFTSKPIT</sequence>
<name>A0ABD3D387_9LAMI</name>
<dbReference type="EMBL" id="JAVIJP010000027">
    <property type="protein sequence ID" value="KAL3636468.1"/>
    <property type="molecule type" value="Genomic_DNA"/>
</dbReference>
<evidence type="ECO:0000313" key="4">
    <source>
        <dbReference type="Proteomes" id="UP001632038"/>
    </source>
</evidence>
<evidence type="ECO:0000259" key="2">
    <source>
        <dbReference type="Pfam" id="PF26217"/>
    </source>
</evidence>
<dbReference type="AlphaFoldDB" id="A0ABD3D387"/>
<dbReference type="InterPro" id="IPR058866">
    <property type="entry name" value="GDPGP1_N"/>
</dbReference>
<dbReference type="Proteomes" id="UP001632038">
    <property type="component" value="Unassembled WGS sequence"/>
</dbReference>
<keyword evidence="3" id="KW-0548">Nucleotidyltransferase</keyword>
<evidence type="ECO:0000256" key="1">
    <source>
        <dbReference type="SAM" id="MobiDB-lite"/>
    </source>
</evidence>
<proteinExistence type="predicted"/>
<dbReference type="GO" id="GO:0016787">
    <property type="term" value="F:hydrolase activity"/>
    <property type="evidence" value="ECO:0007669"/>
    <property type="project" value="UniProtKB-KW"/>
</dbReference>
<dbReference type="InterPro" id="IPR026506">
    <property type="entry name" value="GDPGP"/>
</dbReference>
<organism evidence="3 4">
    <name type="scientific">Castilleja foliolosa</name>
    <dbReference type="NCBI Taxonomy" id="1961234"/>
    <lineage>
        <taxon>Eukaryota</taxon>
        <taxon>Viridiplantae</taxon>
        <taxon>Streptophyta</taxon>
        <taxon>Embryophyta</taxon>
        <taxon>Tracheophyta</taxon>
        <taxon>Spermatophyta</taxon>
        <taxon>Magnoliopsida</taxon>
        <taxon>eudicotyledons</taxon>
        <taxon>Gunneridae</taxon>
        <taxon>Pentapetalae</taxon>
        <taxon>asterids</taxon>
        <taxon>lamiids</taxon>
        <taxon>Lamiales</taxon>
        <taxon>Orobanchaceae</taxon>
        <taxon>Pedicularideae</taxon>
        <taxon>Castillejinae</taxon>
        <taxon>Castilleja</taxon>
    </lineage>
</organism>
<accession>A0ABD3D387</accession>
<dbReference type="GO" id="GO:0005085">
    <property type="term" value="F:guanyl-nucleotide exchange factor activity"/>
    <property type="evidence" value="ECO:0007669"/>
    <property type="project" value="UniProtKB-KW"/>
</dbReference>
<dbReference type="Pfam" id="PF26217">
    <property type="entry name" value="GDPGP1_N"/>
    <property type="match status" value="1"/>
</dbReference>
<keyword evidence="4" id="KW-1185">Reference proteome</keyword>
<gene>
    <name evidence="3" type="primary">VTC2_7</name>
    <name evidence="3" type="ORF">CASFOL_021015</name>
</gene>
<dbReference type="PANTHER" id="PTHR20884:SF21">
    <property type="entry name" value="GDP-L-GALACTOSE PHOSPHORYLASE 1"/>
    <property type="match status" value="1"/>
</dbReference>
<protein>
    <submittedName>
        <fullName evidence="3">Phosphate metabolism transcription protein</fullName>
        <ecNumber evidence="3">2.7.7.69</ecNumber>
    </submittedName>
</protein>
<reference evidence="4" key="1">
    <citation type="journal article" date="2024" name="IScience">
        <title>Strigolactones Initiate the Formation of Haustorium-like Structures in Castilleja.</title>
        <authorList>
            <person name="Buerger M."/>
            <person name="Peterson D."/>
            <person name="Chory J."/>
        </authorList>
    </citation>
    <scope>NUCLEOTIDE SEQUENCE [LARGE SCALE GENOMIC DNA]</scope>
</reference>
<dbReference type="PANTHER" id="PTHR20884">
    <property type="entry name" value="GDP-D-GLUCOSE PHOSPHORYLASE 1"/>
    <property type="match status" value="1"/>
</dbReference>
<dbReference type="EC" id="2.7.7.69" evidence="3"/>
<dbReference type="GO" id="GO:0080047">
    <property type="term" value="F:GDP-L-galactose phosphorylase activity"/>
    <property type="evidence" value="ECO:0007669"/>
    <property type="project" value="UniProtKB-EC"/>
</dbReference>
<feature type="region of interest" description="Disordered" evidence="1">
    <location>
        <begin position="1"/>
        <end position="27"/>
    </location>
</feature>
<dbReference type="GO" id="GO:0005737">
    <property type="term" value="C:cytoplasm"/>
    <property type="evidence" value="ECO:0007669"/>
    <property type="project" value="UniProtKB-SubCell"/>
</dbReference>
<dbReference type="GO" id="GO:0000166">
    <property type="term" value="F:nucleotide binding"/>
    <property type="evidence" value="ECO:0007669"/>
    <property type="project" value="UniProtKB-KW"/>
</dbReference>
<feature type="domain" description="GDPGP1-like N-terminal" evidence="2">
    <location>
        <begin position="98"/>
        <end position="234"/>
    </location>
</feature>
<comment type="caution">
    <text evidence="3">The sequence shown here is derived from an EMBL/GenBank/DDBJ whole genome shotgun (WGS) entry which is preliminary data.</text>
</comment>
<evidence type="ECO:0000313" key="3">
    <source>
        <dbReference type="EMBL" id="KAL3636468.1"/>
    </source>
</evidence>
<keyword evidence="3" id="KW-0808">Transferase</keyword>